<dbReference type="NCBIfam" id="NF033592">
    <property type="entry name" value="transpos_IS4_1"/>
    <property type="match status" value="1"/>
</dbReference>
<keyword evidence="2" id="KW-0472">Membrane</keyword>
<evidence type="ECO:0000313" key="5">
    <source>
        <dbReference type="EMBL" id="RKN59437.1"/>
    </source>
</evidence>
<comment type="caution">
    <text evidence="5">The sequence shown here is derived from an EMBL/GenBank/DDBJ whole genome shotgun (WGS) entry which is preliminary data.</text>
</comment>
<dbReference type="Pfam" id="PF13006">
    <property type="entry name" value="Nterm_IS4"/>
    <property type="match status" value="1"/>
</dbReference>
<evidence type="ECO:0000256" key="1">
    <source>
        <dbReference type="SAM" id="MobiDB-lite"/>
    </source>
</evidence>
<sequence length="470" mass="51985">MEGWEPGCRSRLGILTKVFTPELVDAAVAKHGRSEQRRRLLPARLIVYFVLALCLFARESYEEVIRMLTSGIPGSRVLAKVNRSSLCRARIRLGEEVLETVFRQVAGPLATPETPGAWWRGLRLLALDGTQFDVPDSVSNGDTFDGPSTGGTPFGFPQVRAAVLTEIGTHAVLDAGLGGYRDGERRLAYPLASSTGPGNLVIADRGFWSVEFVHAFTASGAHLLVRLQSNHLGTTQAGLPDGSRLSLMRPGQEVRLRAAREGRVLPKETTYRVITFTKDDKVVHLGTSLLDTEQYPADELIALYRQRWEIELAFDEIKNHLGPGGPLRSRTPEAVRQELWALLAVHQAVHRFAHDAAANGPVVDPDRLSYLRCVRIARRSVPLQHGASHRKVMGAWAEAAIEARTRLLPPRSGRDWPRAIKKPSRWPILRTRSGRSKVEPGRWAANQTKKVKKYRGAGRPVPRAQPSSPP</sequence>
<dbReference type="InterPro" id="IPR024473">
    <property type="entry name" value="Transposases_IS4_N"/>
</dbReference>
<feature type="region of interest" description="Disordered" evidence="1">
    <location>
        <begin position="425"/>
        <end position="470"/>
    </location>
</feature>
<dbReference type="GO" id="GO:0003677">
    <property type="term" value="F:DNA binding"/>
    <property type="evidence" value="ECO:0007669"/>
    <property type="project" value="InterPro"/>
</dbReference>
<organism evidence="5 6">
    <name type="scientific">Streptomyces klenkii</name>
    <dbReference type="NCBI Taxonomy" id="1420899"/>
    <lineage>
        <taxon>Bacteria</taxon>
        <taxon>Bacillati</taxon>
        <taxon>Actinomycetota</taxon>
        <taxon>Actinomycetes</taxon>
        <taxon>Kitasatosporales</taxon>
        <taxon>Streptomycetaceae</taxon>
        <taxon>Streptomyces</taxon>
    </lineage>
</organism>
<dbReference type="PANTHER" id="PTHR37529:SF1">
    <property type="entry name" value="TRANSPOSASE INSG FOR INSERTION SEQUENCE ELEMENT IS4-RELATED"/>
    <property type="match status" value="1"/>
</dbReference>
<dbReference type="InterPro" id="IPR002559">
    <property type="entry name" value="Transposase_11"/>
</dbReference>
<feature type="domain" description="Transposase IS4 N-terminal" evidence="4">
    <location>
        <begin position="10"/>
        <end position="103"/>
    </location>
</feature>
<dbReference type="InterPro" id="IPR047952">
    <property type="entry name" value="Transpos_IS4"/>
</dbReference>
<evidence type="ECO:0000256" key="2">
    <source>
        <dbReference type="SAM" id="Phobius"/>
    </source>
</evidence>
<dbReference type="Proteomes" id="UP000270343">
    <property type="component" value="Unassembled WGS sequence"/>
</dbReference>
<dbReference type="EMBL" id="RBAM01000043">
    <property type="protein sequence ID" value="RKN59437.1"/>
    <property type="molecule type" value="Genomic_DNA"/>
</dbReference>
<keyword evidence="2" id="KW-0812">Transmembrane</keyword>
<proteinExistence type="predicted"/>
<dbReference type="Pfam" id="PF01609">
    <property type="entry name" value="DDE_Tnp_1"/>
    <property type="match status" value="1"/>
</dbReference>
<accession>A0A3B0AJM7</accession>
<evidence type="ECO:0000313" key="6">
    <source>
        <dbReference type="Proteomes" id="UP000270343"/>
    </source>
</evidence>
<evidence type="ECO:0000259" key="4">
    <source>
        <dbReference type="Pfam" id="PF13006"/>
    </source>
</evidence>
<feature type="transmembrane region" description="Helical" evidence="2">
    <location>
        <begin position="40"/>
        <end position="58"/>
    </location>
</feature>
<gene>
    <name evidence="5" type="ORF">D7231_34295</name>
</gene>
<feature type="domain" description="Transposase IS4-like" evidence="3">
    <location>
        <begin position="120"/>
        <end position="345"/>
    </location>
</feature>
<dbReference type="AlphaFoldDB" id="A0A3B0AJM7"/>
<dbReference type="GO" id="GO:0004803">
    <property type="term" value="F:transposase activity"/>
    <property type="evidence" value="ECO:0007669"/>
    <property type="project" value="InterPro"/>
</dbReference>
<dbReference type="PANTHER" id="PTHR37529">
    <property type="entry name" value="TRANSPOSASE INSG FOR INSERTION SEQUENCE ELEMENT IS4-RELATED"/>
    <property type="match status" value="1"/>
</dbReference>
<protein>
    <submittedName>
        <fullName evidence="5">IS4 family transposase</fullName>
    </submittedName>
</protein>
<keyword evidence="6" id="KW-1185">Reference proteome</keyword>
<dbReference type="GO" id="GO:0006313">
    <property type="term" value="P:DNA transposition"/>
    <property type="evidence" value="ECO:0007669"/>
    <property type="project" value="InterPro"/>
</dbReference>
<dbReference type="SUPFAM" id="SSF53098">
    <property type="entry name" value="Ribonuclease H-like"/>
    <property type="match status" value="1"/>
</dbReference>
<name>A0A3B0AJM7_9ACTN</name>
<dbReference type="InterPro" id="IPR012337">
    <property type="entry name" value="RNaseH-like_sf"/>
</dbReference>
<keyword evidence="2" id="KW-1133">Transmembrane helix</keyword>
<evidence type="ECO:0000259" key="3">
    <source>
        <dbReference type="Pfam" id="PF01609"/>
    </source>
</evidence>
<reference evidence="5 6" key="1">
    <citation type="journal article" date="2015" name="Antonie Van Leeuwenhoek">
        <title>Streptomyces klenkii sp. nov., isolated from deep marine sediment.</title>
        <authorList>
            <person name="Veyisoglu A."/>
            <person name="Sahin N."/>
        </authorList>
    </citation>
    <scope>NUCLEOTIDE SEQUENCE [LARGE SCALE GENOMIC DNA]</scope>
    <source>
        <strain evidence="5 6">KCTC 29202</strain>
    </source>
</reference>